<gene>
    <name evidence="1" type="ORF">CGL2_11276208</name>
</gene>
<evidence type="ECO:0008006" key="2">
    <source>
        <dbReference type="Google" id="ProtNLM"/>
    </source>
</evidence>
<organism evidence="1">
    <name type="scientific">Leptospirillum sp. Group II '5-way CG'</name>
    <dbReference type="NCBI Taxonomy" id="419541"/>
    <lineage>
        <taxon>Bacteria</taxon>
        <taxon>Pseudomonadati</taxon>
        <taxon>Nitrospirota</taxon>
        <taxon>Nitrospiria</taxon>
        <taxon>Nitrospirales</taxon>
        <taxon>Nitrospiraceae</taxon>
        <taxon>Leptospirillum</taxon>
    </lineage>
</organism>
<dbReference type="InterPro" id="IPR027417">
    <property type="entry name" value="P-loop_NTPase"/>
</dbReference>
<name>B6ANK3_9BACT</name>
<reference evidence="1" key="2">
    <citation type="journal article" date="2008" name="PLoS Biol.">
        <title>Population genomic analysis of strain variation in Leptospirillum group II bacteria involved in acid mine drainage formation.</title>
        <authorList>
            <person name="Simmons S.L."/>
            <person name="Dibartolo G."/>
            <person name="Denef V.J."/>
            <person name="Goltsman D.S."/>
            <person name="Thelen M.P."/>
            <person name="Banfield J.F."/>
        </authorList>
    </citation>
    <scope>NUCLEOTIDE SEQUENCE [LARGE SCALE GENOMIC DNA]</scope>
</reference>
<dbReference type="EMBL" id="DS995260">
    <property type="protein sequence ID" value="EDZ39040.1"/>
    <property type="molecule type" value="Genomic_DNA"/>
</dbReference>
<evidence type="ECO:0000313" key="1">
    <source>
        <dbReference type="EMBL" id="EDZ39040.1"/>
    </source>
</evidence>
<reference evidence="1" key="1">
    <citation type="journal article" date="2004" name="Nature">
        <title>Community structure and metabolism through reconstruction of microbial genomes from the environment.</title>
        <authorList>
            <person name="Tyson G.W."/>
            <person name="Chapman J."/>
            <person name="Hugenholtz P."/>
            <person name="Allen E.E."/>
            <person name="Ram R.J."/>
            <person name="Richardson P.M."/>
            <person name="Solovyev V.V."/>
            <person name="Rubin E.M."/>
            <person name="Rokhsar D.S."/>
            <person name="Banfield J.F."/>
        </authorList>
    </citation>
    <scope>NUCLEOTIDE SEQUENCE [LARGE SCALE GENOMIC DNA]</scope>
</reference>
<proteinExistence type="predicted"/>
<protein>
    <recommendedName>
        <fullName evidence="2">Mobilization protein, MobD</fullName>
    </recommendedName>
</protein>
<dbReference type="SUPFAM" id="SSF52540">
    <property type="entry name" value="P-loop containing nucleoside triphosphate hydrolases"/>
    <property type="match status" value="1"/>
</dbReference>
<accession>B6ANK3</accession>
<sequence length="242" mass="26471">MERILFFSHGDKGGVGKSVVSTFATEFFLSRGLVALVETDPRQPDVAVRYDGDPDVTVMTSSMNRAGDSENAMTKFGLWLEKEGPDQVVVNLPSGAGETIDEHSELIRSVADQLGYRLVIVYALEKGPVATAVMIESLKNGLLSIVDRKNRFIAYPLYKGDPEVFEWYKAKERGEGLIGEITIPALKSTSALSKLEATPGRLSDLTAFDFMPPGWGIVEQASIRRWYKGGLEAIKPVLGGNE</sequence>
<dbReference type="AlphaFoldDB" id="B6ANK3"/>